<evidence type="ECO:0000256" key="1">
    <source>
        <dbReference type="SAM" id="MobiDB-lite"/>
    </source>
</evidence>
<protein>
    <submittedName>
        <fullName evidence="2">Uncharacterized protein</fullName>
    </submittedName>
</protein>
<sequence>MDKETARKAKDFLARRDVVRLPEPDIVPDIRPEIMPAHFQPCMWPPEAFARYYASIETANKARKDEQEKNNQSPASDVATHGSVADDAQGNGSKRIKRLTREEFQRLTKELKAMDKKERDAMFPHRMVAGNGVQVLNVAGTEIIPNFELMLSSHSDRVVFFLLVLPYLLSVISG</sequence>
<dbReference type="OrthoDB" id="10404555at2759"/>
<accession>A0A3M2RWT4</accession>
<gene>
    <name evidence="2" type="ORF">CDV36_010655</name>
</gene>
<reference evidence="2 3" key="1">
    <citation type="submission" date="2017-06" db="EMBL/GenBank/DDBJ databases">
        <title>Comparative genomic analysis of Ambrosia Fusariam Clade fungi.</title>
        <authorList>
            <person name="Stajich J.E."/>
            <person name="Carrillo J."/>
            <person name="Kijimoto T."/>
            <person name="Eskalen A."/>
            <person name="O'Donnell K."/>
            <person name="Kasson M."/>
        </authorList>
    </citation>
    <scope>NUCLEOTIDE SEQUENCE [LARGE SCALE GENOMIC DNA]</scope>
    <source>
        <strain evidence="2">UCR3666</strain>
    </source>
</reference>
<keyword evidence="3" id="KW-1185">Reference proteome</keyword>
<evidence type="ECO:0000313" key="3">
    <source>
        <dbReference type="Proteomes" id="UP000277212"/>
    </source>
</evidence>
<dbReference type="Proteomes" id="UP000277212">
    <property type="component" value="Unassembled WGS sequence"/>
</dbReference>
<dbReference type="AlphaFoldDB" id="A0A3M2RWT4"/>
<dbReference type="EMBL" id="NKUJ01000231">
    <property type="protein sequence ID" value="RMJ09734.1"/>
    <property type="molecule type" value="Genomic_DNA"/>
</dbReference>
<comment type="caution">
    <text evidence="2">The sequence shown here is derived from an EMBL/GenBank/DDBJ whole genome shotgun (WGS) entry which is preliminary data.</text>
</comment>
<evidence type="ECO:0000313" key="2">
    <source>
        <dbReference type="EMBL" id="RMJ09734.1"/>
    </source>
</evidence>
<organism evidence="2 3">
    <name type="scientific">Fusarium kuroshium</name>
    <dbReference type="NCBI Taxonomy" id="2010991"/>
    <lineage>
        <taxon>Eukaryota</taxon>
        <taxon>Fungi</taxon>
        <taxon>Dikarya</taxon>
        <taxon>Ascomycota</taxon>
        <taxon>Pezizomycotina</taxon>
        <taxon>Sordariomycetes</taxon>
        <taxon>Hypocreomycetidae</taxon>
        <taxon>Hypocreales</taxon>
        <taxon>Nectriaceae</taxon>
        <taxon>Fusarium</taxon>
        <taxon>Fusarium solani species complex</taxon>
    </lineage>
</organism>
<name>A0A3M2RWT4_9HYPO</name>
<proteinExistence type="predicted"/>
<feature type="region of interest" description="Disordered" evidence="1">
    <location>
        <begin position="62"/>
        <end position="99"/>
    </location>
</feature>